<evidence type="ECO:0000313" key="1">
    <source>
        <dbReference type="EMBL" id="PIP57723.1"/>
    </source>
</evidence>
<organism evidence="1 2">
    <name type="scientific">Candidatus Woesebacteria bacterium CG22_combo_CG10-13_8_21_14_all_39_10</name>
    <dbReference type="NCBI Taxonomy" id="1975059"/>
    <lineage>
        <taxon>Bacteria</taxon>
        <taxon>Candidatus Woeseibacteriota</taxon>
    </lineage>
</organism>
<sequence>MEGVVEGEGEIDGSGIGVFVGIGVGLGDGVGVGVGADVGIGTWIAGRTSRSWISSTSSTLSFELYVPTARIL</sequence>
<evidence type="ECO:0000313" key="2">
    <source>
        <dbReference type="Proteomes" id="UP000229847"/>
    </source>
</evidence>
<accession>A0A2H0BJ60</accession>
<reference evidence="1 2" key="1">
    <citation type="submission" date="2017-09" db="EMBL/GenBank/DDBJ databases">
        <title>Depth-based differentiation of microbial function through sediment-hosted aquifers and enrichment of novel symbionts in the deep terrestrial subsurface.</title>
        <authorList>
            <person name="Probst A.J."/>
            <person name="Ladd B."/>
            <person name="Jarett J.K."/>
            <person name="Geller-Mcgrath D.E."/>
            <person name="Sieber C.M."/>
            <person name="Emerson J.B."/>
            <person name="Anantharaman K."/>
            <person name="Thomas B.C."/>
            <person name="Malmstrom R."/>
            <person name="Stieglmeier M."/>
            <person name="Klingl A."/>
            <person name="Woyke T."/>
            <person name="Ryan C.M."/>
            <person name="Banfield J.F."/>
        </authorList>
    </citation>
    <scope>NUCLEOTIDE SEQUENCE [LARGE SCALE GENOMIC DNA]</scope>
    <source>
        <strain evidence="1">CG22_combo_CG10-13_8_21_14_all_39_10</strain>
    </source>
</reference>
<protein>
    <submittedName>
        <fullName evidence="1">Uncharacterized protein</fullName>
    </submittedName>
</protein>
<gene>
    <name evidence="1" type="ORF">COX03_01535</name>
</gene>
<name>A0A2H0BJ60_9BACT</name>
<dbReference type="Proteomes" id="UP000229847">
    <property type="component" value="Unassembled WGS sequence"/>
</dbReference>
<proteinExistence type="predicted"/>
<dbReference type="AlphaFoldDB" id="A0A2H0BJ60"/>
<comment type="caution">
    <text evidence="1">The sequence shown here is derived from an EMBL/GenBank/DDBJ whole genome shotgun (WGS) entry which is preliminary data.</text>
</comment>
<dbReference type="EMBL" id="PCSW01000047">
    <property type="protein sequence ID" value="PIP57723.1"/>
    <property type="molecule type" value="Genomic_DNA"/>
</dbReference>